<evidence type="ECO:0000313" key="2">
    <source>
        <dbReference type="Proteomes" id="UP001175226"/>
    </source>
</evidence>
<dbReference type="AlphaFoldDB" id="A0AA39IWI1"/>
<sequence>MNTFYNKVKAAKLIKNLAKERQSQNPDAYFLSEVNLNKEWQKQFDFIQQLSPTECHALFSHDIGERNMANINSHPTCDESTLTLGGGSWRETLVKICGHLTNASERWKEEDHFHIEILLEMCQIDQDRLHKWRSMECMGFSNVTFEPKPLS</sequence>
<proteinExistence type="predicted"/>
<keyword evidence="2" id="KW-1185">Reference proteome</keyword>
<reference evidence="1" key="1">
    <citation type="submission" date="2023-06" db="EMBL/GenBank/DDBJ databases">
        <authorList>
            <consortium name="Lawrence Berkeley National Laboratory"/>
            <person name="Ahrendt S."/>
            <person name="Sahu N."/>
            <person name="Indic B."/>
            <person name="Wong-Bajracharya J."/>
            <person name="Merenyi Z."/>
            <person name="Ke H.-M."/>
            <person name="Monk M."/>
            <person name="Kocsube S."/>
            <person name="Drula E."/>
            <person name="Lipzen A."/>
            <person name="Balint B."/>
            <person name="Henrissat B."/>
            <person name="Andreopoulos B."/>
            <person name="Martin F.M."/>
            <person name="Harder C.B."/>
            <person name="Rigling D."/>
            <person name="Ford K.L."/>
            <person name="Foster G.D."/>
            <person name="Pangilinan J."/>
            <person name="Papanicolaou A."/>
            <person name="Barry K."/>
            <person name="LaButti K."/>
            <person name="Viragh M."/>
            <person name="Koriabine M."/>
            <person name="Yan M."/>
            <person name="Riley R."/>
            <person name="Champramary S."/>
            <person name="Plett K.L."/>
            <person name="Tsai I.J."/>
            <person name="Slot J."/>
            <person name="Sipos G."/>
            <person name="Plett J."/>
            <person name="Nagy L.G."/>
            <person name="Grigoriev I.V."/>
        </authorList>
    </citation>
    <scope>NUCLEOTIDE SEQUENCE</scope>
    <source>
        <strain evidence="1">FPL87.14</strain>
    </source>
</reference>
<accession>A0AA39IWI1</accession>
<gene>
    <name evidence="1" type="ORF">EV421DRAFT_1744356</name>
</gene>
<protein>
    <submittedName>
        <fullName evidence="1">Uncharacterized protein</fullName>
    </submittedName>
</protein>
<evidence type="ECO:0000313" key="1">
    <source>
        <dbReference type="EMBL" id="KAK0430228.1"/>
    </source>
</evidence>
<comment type="caution">
    <text evidence="1">The sequence shown here is derived from an EMBL/GenBank/DDBJ whole genome shotgun (WGS) entry which is preliminary data.</text>
</comment>
<name>A0AA39IWI1_9AGAR</name>
<dbReference type="Proteomes" id="UP001175226">
    <property type="component" value="Unassembled WGS sequence"/>
</dbReference>
<dbReference type="EMBL" id="JAUEPT010000163">
    <property type="protein sequence ID" value="KAK0430228.1"/>
    <property type="molecule type" value="Genomic_DNA"/>
</dbReference>
<organism evidence="1 2">
    <name type="scientific">Armillaria borealis</name>
    <dbReference type="NCBI Taxonomy" id="47425"/>
    <lineage>
        <taxon>Eukaryota</taxon>
        <taxon>Fungi</taxon>
        <taxon>Dikarya</taxon>
        <taxon>Basidiomycota</taxon>
        <taxon>Agaricomycotina</taxon>
        <taxon>Agaricomycetes</taxon>
        <taxon>Agaricomycetidae</taxon>
        <taxon>Agaricales</taxon>
        <taxon>Marasmiineae</taxon>
        <taxon>Physalacriaceae</taxon>
        <taxon>Armillaria</taxon>
    </lineage>
</organism>